<organism evidence="1 2">
    <name type="scientific">Portunus trituberculatus</name>
    <name type="common">Swimming crab</name>
    <name type="synonym">Neptunus trituberculatus</name>
    <dbReference type="NCBI Taxonomy" id="210409"/>
    <lineage>
        <taxon>Eukaryota</taxon>
        <taxon>Metazoa</taxon>
        <taxon>Ecdysozoa</taxon>
        <taxon>Arthropoda</taxon>
        <taxon>Crustacea</taxon>
        <taxon>Multicrustacea</taxon>
        <taxon>Malacostraca</taxon>
        <taxon>Eumalacostraca</taxon>
        <taxon>Eucarida</taxon>
        <taxon>Decapoda</taxon>
        <taxon>Pleocyemata</taxon>
        <taxon>Brachyura</taxon>
        <taxon>Eubrachyura</taxon>
        <taxon>Portunoidea</taxon>
        <taxon>Portunidae</taxon>
        <taxon>Portuninae</taxon>
        <taxon>Portunus</taxon>
    </lineage>
</organism>
<dbReference type="Proteomes" id="UP000324222">
    <property type="component" value="Unassembled WGS sequence"/>
</dbReference>
<keyword evidence="2" id="KW-1185">Reference proteome</keyword>
<gene>
    <name evidence="1" type="ORF">E2C01_068382</name>
</gene>
<sequence>MVYLADGEEQARREDKTDPLKNVSLRVELITPKMKLSRSDFLLSRPRLAPRYTQLLSLRERVKLSGQVSPG</sequence>
<proteinExistence type="predicted"/>
<evidence type="ECO:0000313" key="2">
    <source>
        <dbReference type="Proteomes" id="UP000324222"/>
    </source>
</evidence>
<protein>
    <submittedName>
        <fullName evidence="1">Uncharacterized protein</fullName>
    </submittedName>
</protein>
<dbReference type="AlphaFoldDB" id="A0A5B7HXQ6"/>
<name>A0A5B7HXQ6_PORTR</name>
<evidence type="ECO:0000313" key="1">
    <source>
        <dbReference type="EMBL" id="MPC74037.1"/>
    </source>
</evidence>
<accession>A0A5B7HXQ6</accession>
<reference evidence="1 2" key="1">
    <citation type="submission" date="2019-05" db="EMBL/GenBank/DDBJ databases">
        <title>Another draft genome of Portunus trituberculatus and its Hox gene families provides insights of decapod evolution.</title>
        <authorList>
            <person name="Jeong J.-H."/>
            <person name="Song I."/>
            <person name="Kim S."/>
            <person name="Choi T."/>
            <person name="Kim D."/>
            <person name="Ryu S."/>
            <person name="Kim W."/>
        </authorList>
    </citation>
    <scope>NUCLEOTIDE SEQUENCE [LARGE SCALE GENOMIC DNA]</scope>
    <source>
        <tissue evidence="1">Muscle</tissue>
    </source>
</reference>
<comment type="caution">
    <text evidence="1">The sequence shown here is derived from an EMBL/GenBank/DDBJ whole genome shotgun (WGS) entry which is preliminary data.</text>
</comment>
<dbReference type="EMBL" id="VSRR010038099">
    <property type="protein sequence ID" value="MPC74037.1"/>
    <property type="molecule type" value="Genomic_DNA"/>
</dbReference>